<gene>
    <name evidence="1" type="ORF">GCM10025866_16930</name>
</gene>
<evidence type="ECO:0000313" key="2">
    <source>
        <dbReference type="Proteomes" id="UP001321498"/>
    </source>
</evidence>
<name>A0ABM8GC10_9MICO</name>
<evidence type="ECO:0000313" key="1">
    <source>
        <dbReference type="EMBL" id="BDZ45784.1"/>
    </source>
</evidence>
<dbReference type="RefSeq" id="WP_286279007.1">
    <property type="nucleotide sequence ID" value="NZ_AP027731.1"/>
</dbReference>
<organism evidence="1 2">
    <name type="scientific">Naasia aerilata</name>
    <dbReference type="NCBI Taxonomy" id="1162966"/>
    <lineage>
        <taxon>Bacteria</taxon>
        <taxon>Bacillati</taxon>
        <taxon>Actinomycetota</taxon>
        <taxon>Actinomycetes</taxon>
        <taxon>Micrococcales</taxon>
        <taxon>Microbacteriaceae</taxon>
        <taxon>Naasia</taxon>
    </lineage>
</organism>
<keyword evidence="2" id="KW-1185">Reference proteome</keyword>
<reference evidence="2" key="1">
    <citation type="journal article" date="2019" name="Int. J. Syst. Evol. Microbiol.">
        <title>The Global Catalogue of Microorganisms (GCM) 10K type strain sequencing project: providing services to taxonomists for standard genome sequencing and annotation.</title>
        <authorList>
            <consortium name="The Broad Institute Genomics Platform"/>
            <consortium name="The Broad Institute Genome Sequencing Center for Infectious Disease"/>
            <person name="Wu L."/>
            <person name="Ma J."/>
        </authorList>
    </citation>
    <scope>NUCLEOTIDE SEQUENCE [LARGE SCALE GENOMIC DNA]</scope>
    <source>
        <strain evidence="2">NBRC 108725</strain>
    </source>
</reference>
<evidence type="ECO:0008006" key="3">
    <source>
        <dbReference type="Google" id="ProtNLM"/>
    </source>
</evidence>
<protein>
    <recommendedName>
        <fullName evidence="3">Asp23/Gls24 family envelope stress response protein</fullName>
    </recommendedName>
</protein>
<accession>A0ABM8GC10</accession>
<dbReference type="Proteomes" id="UP001321498">
    <property type="component" value="Chromosome"/>
</dbReference>
<sequence>MTSYSTPDDLSYGLTQMLRKLDGVTAVYAMKPVLAKVVSAVVEAVKNEPAGVHLVTVTENEDGVDVAAYIGVTDEAPAPEVCRRAHDAIRDFVAENSDRPAAQVSVKIGRVG</sequence>
<dbReference type="EMBL" id="AP027731">
    <property type="protein sequence ID" value="BDZ45784.1"/>
    <property type="molecule type" value="Genomic_DNA"/>
</dbReference>
<proteinExistence type="predicted"/>